<protein>
    <submittedName>
        <fullName evidence="1">Uncharacterized protein</fullName>
    </submittedName>
</protein>
<dbReference type="EMBL" id="DVMN01000003">
    <property type="protein sequence ID" value="HIU20665.1"/>
    <property type="molecule type" value="Genomic_DNA"/>
</dbReference>
<dbReference type="AlphaFoldDB" id="A0A9D1HST8"/>
<reference evidence="1" key="2">
    <citation type="journal article" date="2021" name="PeerJ">
        <title>Extensive microbial diversity within the chicken gut microbiome revealed by metagenomics and culture.</title>
        <authorList>
            <person name="Gilroy R."/>
            <person name="Ravi A."/>
            <person name="Getino M."/>
            <person name="Pursley I."/>
            <person name="Horton D.L."/>
            <person name="Alikhan N.F."/>
            <person name="Baker D."/>
            <person name="Gharbi K."/>
            <person name="Hall N."/>
            <person name="Watson M."/>
            <person name="Adriaenssens E.M."/>
            <person name="Foster-Nyarko E."/>
            <person name="Jarju S."/>
            <person name="Secka A."/>
            <person name="Antonio M."/>
            <person name="Oren A."/>
            <person name="Chaudhuri R.R."/>
            <person name="La Ragione R."/>
            <person name="Hildebrand F."/>
            <person name="Pallen M.J."/>
        </authorList>
    </citation>
    <scope>NUCLEOTIDE SEQUENCE</scope>
    <source>
        <strain evidence="1">1063</strain>
    </source>
</reference>
<evidence type="ECO:0000313" key="1">
    <source>
        <dbReference type="EMBL" id="HIU20665.1"/>
    </source>
</evidence>
<organism evidence="1 2">
    <name type="scientific">Candidatus Limadaptatus stercorigallinarum</name>
    <dbReference type="NCBI Taxonomy" id="2840845"/>
    <lineage>
        <taxon>Bacteria</taxon>
        <taxon>Bacillati</taxon>
        <taxon>Bacillota</taxon>
        <taxon>Clostridia</taxon>
        <taxon>Eubacteriales</taxon>
        <taxon>Candidatus Limadaptatus</taxon>
    </lineage>
</organism>
<evidence type="ECO:0000313" key="2">
    <source>
        <dbReference type="Proteomes" id="UP000824088"/>
    </source>
</evidence>
<comment type="caution">
    <text evidence="1">The sequence shown here is derived from an EMBL/GenBank/DDBJ whole genome shotgun (WGS) entry which is preliminary data.</text>
</comment>
<gene>
    <name evidence="1" type="ORF">IAD51_00265</name>
</gene>
<name>A0A9D1HST8_9FIRM</name>
<dbReference type="Proteomes" id="UP000824088">
    <property type="component" value="Unassembled WGS sequence"/>
</dbReference>
<sequence>MSERDTRLSVVLGGRAVAGGLKQVLSELAFEHYPVRVDAGEGEKVFSSFDEAREYLQTVFGGAGN</sequence>
<reference evidence="1" key="1">
    <citation type="submission" date="2020-10" db="EMBL/GenBank/DDBJ databases">
        <authorList>
            <person name="Gilroy R."/>
        </authorList>
    </citation>
    <scope>NUCLEOTIDE SEQUENCE</scope>
    <source>
        <strain evidence="1">1063</strain>
    </source>
</reference>
<proteinExistence type="predicted"/>
<accession>A0A9D1HST8</accession>